<dbReference type="EMBL" id="HBUE01056941">
    <property type="protein sequence ID" value="CAG6466709.1"/>
    <property type="molecule type" value="Transcribed_RNA"/>
</dbReference>
<organism evidence="2">
    <name type="scientific">Culex pipiens</name>
    <name type="common">House mosquito</name>
    <dbReference type="NCBI Taxonomy" id="7175"/>
    <lineage>
        <taxon>Eukaryota</taxon>
        <taxon>Metazoa</taxon>
        <taxon>Ecdysozoa</taxon>
        <taxon>Arthropoda</taxon>
        <taxon>Hexapoda</taxon>
        <taxon>Insecta</taxon>
        <taxon>Pterygota</taxon>
        <taxon>Neoptera</taxon>
        <taxon>Endopterygota</taxon>
        <taxon>Diptera</taxon>
        <taxon>Nematocera</taxon>
        <taxon>Culicoidea</taxon>
        <taxon>Culicidae</taxon>
        <taxon>Culicinae</taxon>
        <taxon>Culicini</taxon>
        <taxon>Culex</taxon>
        <taxon>Culex</taxon>
    </lineage>
</organism>
<protein>
    <submittedName>
        <fullName evidence="2">(northern house mosquito) hypothetical protein</fullName>
    </submittedName>
</protein>
<accession>A0A8D8FDG1</accession>
<dbReference type="EMBL" id="HBUE01056942">
    <property type="protein sequence ID" value="CAG6466710.1"/>
    <property type="molecule type" value="Transcribed_RNA"/>
</dbReference>
<feature type="compositionally biased region" description="Low complexity" evidence="1">
    <location>
        <begin position="71"/>
        <end position="85"/>
    </location>
</feature>
<name>A0A8D8FDG1_CULPI</name>
<evidence type="ECO:0000256" key="1">
    <source>
        <dbReference type="SAM" id="MobiDB-lite"/>
    </source>
</evidence>
<evidence type="ECO:0000313" key="2">
    <source>
        <dbReference type="EMBL" id="CAG6466710.1"/>
    </source>
</evidence>
<sequence length="142" mass="16274">MFRMKASPSERKLRTGLRCTPAAALDDVNAGVLREQQLVNPDDDLRVHPTGALRENRQRSGSENLETEVVSRNQSSSTRYQSSPSDQGPKPWKLIRLCEVVCHRRSIEFAHPCPHPRTMPWTPKWSSFNRQPMPIRRTSQCP</sequence>
<reference evidence="2" key="1">
    <citation type="submission" date="2021-05" db="EMBL/GenBank/DDBJ databases">
        <authorList>
            <person name="Alioto T."/>
            <person name="Alioto T."/>
            <person name="Gomez Garrido J."/>
        </authorList>
    </citation>
    <scope>NUCLEOTIDE SEQUENCE</scope>
</reference>
<proteinExistence type="predicted"/>
<feature type="region of interest" description="Disordered" evidence="1">
    <location>
        <begin position="40"/>
        <end position="91"/>
    </location>
</feature>
<dbReference type="AlphaFoldDB" id="A0A8D8FDG1"/>